<evidence type="ECO:0000313" key="7">
    <source>
        <dbReference type="EMBL" id="TPX48685.1"/>
    </source>
</evidence>
<name>A0A507D7A5_9FUNG</name>
<keyword evidence="8" id="KW-1185">Reference proteome</keyword>
<proteinExistence type="predicted"/>
<dbReference type="OrthoDB" id="289247at2759"/>
<feature type="domain" description="EF-hand" evidence="5">
    <location>
        <begin position="60"/>
        <end position="95"/>
    </location>
</feature>
<dbReference type="Proteomes" id="UP000320475">
    <property type="component" value="Unassembled WGS sequence"/>
</dbReference>
<protein>
    <recommendedName>
        <fullName evidence="5">EF-hand domain-containing protein</fullName>
    </recommendedName>
</protein>
<dbReference type="EMBL" id="QEAN01000117">
    <property type="protein sequence ID" value="TPX47383.1"/>
    <property type="molecule type" value="Genomic_DNA"/>
</dbReference>
<dbReference type="STRING" id="286115.A0A507D7A5"/>
<dbReference type="InterPro" id="IPR011992">
    <property type="entry name" value="EF-hand-dom_pair"/>
</dbReference>
<accession>A0A507D7A5</accession>
<evidence type="ECO:0000256" key="2">
    <source>
        <dbReference type="ARBA" id="ARBA00022737"/>
    </source>
</evidence>
<sequence length="145" mass="16494">MKKFVVALALSWMLCAVLADQLIDQTKREHSNYGNFRKVVEQARAELEEAAKHAGQPPPQKGDEVYFFFGISDLNHDGHLDGHELRVAFVKELDPEARPRTTLHDLEQMIDHVLHEDDRDGDGLISWAEYLESQLYHDESRAGAG</sequence>
<evidence type="ECO:0000256" key="1">
    <source>
        <dbReference type="ARBA" id="ARBA00022729"/>
    </source>
</evidence>
<gene>
    <name evidence="7" type="ORF">SeLEV6574_g01903</name>
    <name evidence="6" type="ORF">SeMB42_g03343</name>
</gene>
<keyword evidence="1 4" id="KW-0732">Signal</keyword>
<dbReference type="PROSITE" id="PS50222">
    <property type="entry name" value="EF_HAND_2"/>
    <property type="match status" value="2"/>
</dbReference>
<feature type="domain" description="EF-hand" evidence="5">
    <location>
        <begin position="105"/>
        <end position="140"/>
    </location>
</feature>
<evidence type="ECO:0000256" key="4">
    <source>
        <dbReference type="SAM" id="SignalP"/>
    </source>
</evidence>
<dbReference type="GO" id="GO:0005509">
    <property type="term" value="F:calcium ion binding"/>
    <property type="evidence" value="ECO:0007669"/>
    <property type="project" value="InterPro"/>
</dbReference>
<keyword evidence="3" id="KW-0106">Calcium</keyword>
<dbReference type="PANTHER" id="PTHR23104:SF1">
    <property type="entry name" value="EF-HAND DOMAIN-CONTAINING PROTEIN"/>
    <property type="match status" value="1"/>
</dbReference>
<reference evidence="8 9" key="1">
    <citation type="journal article" date="2019" name="Sci. Rep.">
        <title>Comparative genomics of chytrid fungi reveal insights into the obligate biotrophic and pathogenic lifestyle of Synchytrium endobioticum.</title>
        <authorList>
            <person name="van de Vossenberg B.T.L.H."/>
            <person name="Warris S."/>
            <person name="Nguyen H.D.T."/>
            <person name="van Gent-Pelzer M.P.E."/>
            <person name="Joly D.L."/>
            <person name="van de Geest H.C."/>
            <person name="Bonants P.J.M."/>
            <person name="Smith D.S."/>
            <person name="Levesque C.A."/>
            <person name="van der Lee T.A.J."/>
        </authorList>
    </citation>
    <scope>NUCLEOTIDE SEQUENCE [LARGE SCALE GENOMIC DNA]</scope>
    <source>
        <strain evidence="7 9">LEV6574</strain>
        <strain evidence="6 8">MB42</strain>
    </source>
</reference>
<organism evidence="6 8">
    <name type="scientific">Synchytrium endobioticum</name>
    <dbReference type="NCBI Taxonomy" id="286115"/>
    <lineage>
        <taxon>Eukaryota</taxon>
        <taxon>Fungi</taxon>
        <taxon>Fungi incertae sedis</taxon>
        <taxon>Chytridiomycota</taxon>
        <taxon>Chytridiomycota incertae sedis</taxon>
        <taxon>Chytridiomycetes</taxon>
        <taxon>Synchytriales</taxon>
        <taxon>Synchytriaceae</taxon>
        <taxon>Synchytrium</taxon>
    </lineage>
</organism>
<dbReference type="PROSITE" id="PS00018">
    <property type="entry name" value="EF_HAND_1"/>
    <property type="match status" value="2"/>
</dbReference>
<dbReference type="PANTHER" id="PTHR23104">
    <property type="entry name" value="MULTIPLE COAGULATION FACTOR DEFICIENCY PROTEIN 2 NEURAL STEM CELL DERIVED NEURONAL SURVIVAL PROTEIN"/>
    <property type="match status" value="1"/>
</dbReference>
<dbReference type="EMBL" id="QEAM01000047">
    <property type="protein sequence ID" value="TPX48685.1"/>
    <property type="molecule type" value="Genomic_DNA"/>
</dbReference>
<dbReference type="Gene3D" id="1.10.238.10">
    <property type="entry name" value="EF-hand"/>
    <property type="match status" value="1"/>
</dbReference>
<dbReference type="AlphaFoldDB" id="A0A507D7A5"/>
<evidence type="ECO:0000313" key="8">
    <source>
        <dbReference type="Proteomes" id="UP000317494"/>
    </source>
</evidence>
<dbReference type="InterPro" id="IPR018247">
    <property type="entry name" value="EF_Hand_1_Ca_BS"/>
</dbReference>
<dbReference type="InterPro" id="IPR002048">
    <property type="entry name" value="EF_hand_dom"/>
</dbReference>
<evidence type="ECO:0000259" key="5">
    <source>
        <dbReference type="PROSITE" id="PS50222"/>
    </source>
</evidence>
<dbReference type="InterPro" id="IPR052110">
    <property type="entry name" value="MCFD2-like"/>
</dbReference>
<dbReference type="VEuPathDB" id="FungiDB:SeMB42_g03343"/>
<feature type="signal peptide" evidence="4">
    <location>
        <begin position="1"/>
        <end position="19"/>
    </location>
</feature>
<dbReference type="Proteomes" id="UP000317494">
    <property type="component" value="Unassembled WGS sequence"/>
</dbReference>
<feature type="chain" id="PRO_5036363057" description="EF-hand domain-containing protein" evidence="4">
    <location>
        <begin position="20"/>
        <end position="145"/>
    </location>
</feature>
<evidence type="ECO:0000313" key="9">
    <source>
        <dbReference type="Proteomes" id="UP000320475"/>
    </source>
</evidence>
<dbReference type="SUPFAM" id="SSF47473">
    <property type="entry name" value="EF-hand"/>
    <property type="match status" value="1"/>
</dbReference>
<comment type="caution">
    <text evidence="6">The sequence shown here is derived from an EMBL/GenBank/DDBJ whole genome shotgun (WGS) entry which is preliminary data.</text>
</comment>
<evidence type="ECO:0000313" key="6">
    <source>
        <dbReference type="EMBL" id="TPX47383.1"/>
    </source>
</evidence>
<dbReference type="Pfam" id="PF13202">
    <property type="entry name" value="EF-hand_5"/>
    <property type="match status" value="2"/>
</dbReference>
<keyword evidence="2" id="KW-0677">Repeat</keyword>
<evidence type="ECO:0000256" key="3">
    <source>
        <dbReference type="ARBA" id="ARBA00022837"/>
    </source>
</evidence>